<dbReference type="EMBL" id="CP023344">
    <property type="protein sequence ID" value="ATC63321.1"/>
    <property type="molecule type" value="Genomic_DNA"/>
</dbReference>
<feature type="region of interest" description="Disordered" evidence="1">
    <location>
        <begin position="486"/>
        <end position="518"/>
    </location>
</feature>
<sequence length="861" mass="92670">MTPRPRTSVLSIHCLARIASILLLGPLSLLSQTESTPADAPTVMLEAFKVTSDRLSASDQEGPQMLDRYDNSQIDDTGAFTMTEFLETLPGAGSDEEVLVLIDGEPAYIDPATLPLGMVENIEVSRDGSMPEYGAQSSGRVINIRLKKDYQGAEAGLKFDAPLAGGGGEQQTLRLSTSVSRGKLRTLVAINASHRSALDATDRAFARNQDHTSWGGSDLRLAWGSPAVIRAVNGPLNGLTDANGNPVNTALVPENQTGSSTSLASSDFLTGGPEASGQRRFDTSPYRQLISPSQQLGATLSTSYPIFGERLRASLSGSFTHSESKRLGPPPVSSASSRTRVPAAYNPFGQDIEVGLVHTEFGPTRQKSSSDRAQLGLKLNGKLPASWSWNGGLAYRRDESSQSATDLDPAAFTASLASADALTRFNPFGDPTAGPVNAHLYPSLTFNRQSDTVRNNTRFDLSANGTLTETWAGPLTLSMQGGYQLDDRTRTSRGAPGTSSPESHYESQAQNASTSLNIPLTGRRNQIRFLNRLETRLSARYSSQDDGSEGTGADVGLVWSPIRPLLFRARHAEQSSLPSPDVSDRRETLVNETVLDPRRDLAATEAQLIVRDIAQFGRENSTRQSLGATFEPPFAKGLRLSGAYQNQQRENLIQRRFDTQDVINNESAFPGRVIRAAPTADDLANARPGAILSVDTTPGNTGRSEASSLDLNLEYAIPAQKIGRIRISGTAERNLTDTREISPGVAFINDGGGRSSRPDWTFTSTASWNFKAWMASLRLDHTGEIAPTARGEGVPAQSLVTLNTGWRFRQKISPKRSVQYRLGLGIGNLFDEDPPRADTISGYRGGSPLGRTYTVSLSAAL</sequence>
<dbReference type="Proteomes" id="UP000217265">
    <property type="component" value="Chromosome"/>
</dbReference>
<keyword evidence="3" id="KW-1185">Reference proteome</keyword>
<protein>
    <submittedName>
        <fullName evidence="2">Uncharacterized protein</fullName>
    </submittedName>
</protein>
<dbReference type="InterPro" id="IPR037066">
    <property type="entry name" value="Plug_dom_sf"/>
</dbReference>
<evidence type="ECO:0000256" key="1">
    <source>
        <dbReference type="SAM" id="MobiDB-lite"/>
    </source>
</evidence>
<dbReference type="PANTHER" id="PTHR47234:SF1">
    <property type="entry name" value="TONB-DEPENDENT RECEPTOR"/>
    <property type="match status" value="1"/>
</dbReference>
<evidence type="ECO:0000313" key="3">
    <source>
        <dbReference type="Proteomes" id="UP000217265"/>
    </source>
</evidence>
<dbReference type="Gene3D" id="2.170.130.10">
    <property type="entry name" value="TonB-dependent receptor, plug domain"/>
    <property type="match status" value="1"/>
</dbReference>
<feature type="compositionally biased region" description="Polar residues" evidence="1">
    <location>
        <begin position="247"/>
        <end position="268"/>
    </location>
</feature>
<reference evidence="2 3" key="1">
    <citation type="submission" date="2017-09" db="EMBL/GenBank/DDBJ databases">
        <title>Complete genome sequence of Verrucomicrobial strain HZ-65, isolated from freshwater.</title>
        <authorList>
            <person name="Choi A."/>
        </authorList>
    </citation>
    <scope>NUCLEOTIDE SEQUENCE [LARGE SCALE GENOMIC DNA]</scope>
    <source>
        <strain evidence="2 3">HZ-65</strain>
    </source>
</reference>
<dbReference type="OrthoDB" id="182091at2"/>
<feature type="compositionally biased region" description="Polar residues" evidence="1">
    <location>
        <begin position="497"/>
        <end position="518"/>
    </location>
</feature>
<feature type="region of interest" description="Disordered" evidence="1">
    <location>
        <begin position="318"/>
        <end position="338"/>
    </location>
</feature>
<evidence type="ECO:0000313" key="2">
    <source>
        <dbReference type="EMBL" id="ATC63321.1"/>
    </source>
</evidence>
<proteinExistence type="predicted"/>
<dbReference type="SUPFAM" id="SSF56935">
    <property type="entry name" value="Porins"/>
    <property type="match status" value="1"/>
</dbReference>
<name>A0A290QG46_9BACT</name>
<accession>A0A290QG46</accession>
<feature type="region of interest" description="Disordered" evidence="1">
    <location>
        <begin position="247"/>
        <end position="281"/>
    </location>
</feature>
<dbReference type="AlphaFoldDB" id="A0A290QG46"/>
<dbReference type="RefSeq" id="WP_096054953.1">
    <property type="nucleotide sequence ID" value="NZ_CP023344.1"/>
</dbReference>
<organism evidence="2 3">
    <name type="scientific">Nibricoccus aquaticus</name>
    <dbReference type="NCBI Taxonomy" id="2576891"/>
    <lineage>
        <taxon>Bacteria</taxon>
        <taxon>Pseudomonadati</taxon>
        <taxon>Verrucomicrobiota</taxon>
        <taxon>Opitutia</taxon>
        <taxon>Opitutales</taxon>
        <taxon>Opitutaceae</taxon>
        <taxon>Nibricoccus</taxon>
    </lineage>
</organism>
<dbReference type="PANTHER" id="PTHR47234">
    <property type="match status" value="1"/>
</dbReference>
<dbReference type="KEGG" id="vbh:CMV30_04770"/>
<gene>
    <name evidence="2" type="ORF">CMV30_04770</name>
</gene>